<dbReference type="EMBL" id="CADCXV010000612">
    <property type="protein sequence ID" value="CAB0031044.1"/>
    <property type="molecule type" value="Genomic_DNA"/>
</dbReference>
<name>A0A6H5I5K5_9HYME</name>
<accession>A0A6H5I5K5</accession>
<evidence type="ECO:0000313" key="2">
    <source>
        <dbReference type="EMBL" id="CAB0031044.1"/>
    </source>
</evidence>
<dbReference type="AlphaFoldDB" id="A0A6H5I5K5"/>
<evidence type="ECO:0000313" key="3">
    <source>
        <dbReference type="Proteomes" id="UP000479190"/>
    </source>
</evidence>
<reference evidence="2 3" key="1">
    <citation type="submission" date="2020-02" db="EMBL/GenBank/DDBJ databases">
        <authorList>
            <person name="Ferguson B K."/>
        </authorList>
    </citation>
    <scope>NUCLEOTIDE SEQUENCE [LARGE SCALE GENOMIC DNA]</scope>
</reference>
<protein>
    <submittedName>
        <fullName evidence="2">Uncharacterized protein</fullName>
    </submittedName>
</protein>
<sequence>ESRYSRDGCEIGIFVGGEQSGDDAAQCRSRAPSAAEQNRKDKRSFELTLYDPRTARAMNRSEKISPTLNAVPAESDTLYEADHITIRRTYMKKKKSIAD</sequence>
<feature type="non-terminal residue" evidence="2">
    <location>
        <position position="1"/>
    </location>
</feature>
<proteinExistence type="predicted"/>
<feature type="region of interest" description="Disordered" evidence="1">
    <location>
        <begin position="20"/>
        <end position="43"/>
    </location>
</feature>
<gene>
    <name evidence="2" type="ORF">TBRA_LOCUS3027</name>
</gene>
<evidence type="ECO:0000256" key="1">
    <source>
        <dbReference type="SAM" id="MobiDB-lite"/>
    </source>
</evidence>
<dbReference type="Proteomes" id="UP000479190">
    <property type="component" value="Unassembled WGS sequence"/>
</dbReference>
<organism evidence="2 3">
    <name type="scientific">Trichogramma brassicae</name>
    <dbReference type="NCBI Taxonomy" id="86971"/>
    <lineage>
        <taxon>Eukaryota</taxon>
        <taxon>Metazoa</taxon>
        <taxon>Ecdysozoa</taxon>
        <taxon>Arthropoda</taxon>
        <taxon>Hexapoda</taxon>
        <taxon>Insecta</taxon>
        <taxon>Pterygota</taxon>
        <taxon>Neoptera</taxon>
        <taxon>Endopterygota</taxon>
        <taxon>Hymenoptera</taxon>
        <taxon>Apocrita</taxon>
        <taxon>Proctotrupomorpha</taxon>
        <taxon>Chalcidoidea</taxon>
        <taxon>Trichogrammatidae</taxon>
        <taxon>Trichogramma</taxon>
    </lineage>
</organism>
<keyword evidence="3" id="KW-1185">Reference proteome</keyword>